<dbReference type="Proteomes" id="UP000198517">
    <property type="component" value="Unassembled WGS sequence"/>
</dbReference>
<protein>
    <submittedName>
        <fullName evidence="1">Uncharacterized protein</fullName>
    </submittedName>
</protein>
<proteinExistence type="predicted"/>
<dbReference type="EMBL" id="FNAS01000023">
    <property type="protein sequence ID" value="SDE75402.1"/>
    <property type="molecule type" value="Genomic_DNA"/>
</dbReference>
<accession>A0A1G7FHS2</accession>
<evidence type="ECO:0000313" key="2">
    <source>
        <dbReference type="Proteomes" id="UP000198517"/>
    </source>
</evidence>
<evidence type="ECO:0000313" key="1">
    <source>
        <dbReference type="EMBL" id="SDE75402.1"/>
    </source>
</evidence>
<dbReference type="AlphaFoldDB" id="A0A1G7FHS2"/>
<dbReference type="STRING" id="1071918.SAMN05421544_1234"/>
<reference evidence="1 2" key="1">
    <citation type="submission" date="2016-10" db="EMBL/GenBank/DDBJ databases">
        <authorList>
            <person name="de Groot N.N."/>
        </authorList>
    </citation>
    <scope>NUCLEOTIDE SEQUENCE [LARGE SCALE GENOMIC DNA]</scope>
    <source>
        <strain evidence="1 2">DSM 24015</strain>
    </source>
</reference>
<gene>
    <name evidence="1" type="ORF">SAMN05421544_1234</name>
</gene>
<name>A0A1G7FHS2_9FLAO</name>
<dbReference type="RefSeq" id="WP_092737894.1">
    <property type="nucleotide sequence ID" value="NZ_FNAS01000023.1"/>
</dbReference>
<dbReference type="OrthoDB" id="1274971at2"/>
<organism evidence="1 2">
    <name type="scientific">Riemerella columbipharyngis</name>
    <dbReference type="NCBI Taxonomy" id="1071918"/>
    <lineage>
        <taxon>Bacteria</taxon>
        <taxon>Pseudomonadati</taxon>
        <taxon>Bacteroidota</taxon>
        <taxon>Flavobacteriia</taxon>
        <taxon>Flavobacteriales</taxon>
        <taxon>Weeksellaceae</taxon>
        <taxon>Riemerella</taxon>
    </lineage>
</organism>
<keyword evidence="2" id="KW-1185">Reference proteome</keyword>
<sequence length="71" mass="8876">MAYNKKNYYKRIMEIQEITNIQRHQYGLSYKEIYWAYIEPKYFISKKTYHTYLGIPAKRELKKIIENENNY</sequence>